<proteinExistence type="predicted"/>
<dbReference type="Pfam" id="PF07173">
    <property type="entry name" value="GRDP-like"/>
    <property type="match status" value="1"/>
</dbReference>
<dbReference type="PANTHER" id="PTHR34365:SF2">
    <property type="entry name" value="ENOLASE (DUF1399)"/>
    <property type="match status" value="1"/>
</dbReference>
<gene>
    <name evidence="1" type="ORF">M8C21_027641</name>
    <name evidence="2" type="ORF">M8C21_033717</name>
</gene>
<comment type="caution">
    <text evidence="2">The sequence shown here is derived from an EMBL/GenBank/DDBJ whole genome shotgun (WGS) entry which is preliminary data.</text>
</comment>
<dbReference type="AlphaFoldDB" id="A0AAD5C1R5"/>
<evidence type="ECO:0000313" key="2">
    <source>
        <dbReference type="EMBL" id="KAI7733477.1"/>
    </source>
</evidence>
<name>A0AAD5C1R5_AMBAR</name>
<dbReference type="EMBL" id="JAMZMK010009970">
    <property type="protein sequence ID" value="KAI7733477.1"/>
    <property type="molecule type" value="Genomic_DNA"/>
</dbReference>
<dbReference type="EMBL" id="JAMZMK010010252">
    <property type="protein sequence ID" value="KAI7732363.1"/>
    <property type="molecule type" value="Genomic_DNA"/>
</dbReference>
<dbReference type="Proteomes" id="UP001206925">
    <property type="component" value="Unassembled WGS sequence"/>
</dbReference>
<sequence length="101" mass="11606">MSCSDQTPSPSMRSLSEDHENMRLSLDLVAAARHNIGFLRNVADSHWLHHTPLLLEALRRYDELWMPMVCDLTVESGKPPMILPPLDVEWVWFCHTLNPVS</sequence>
<protein>
    <submittedName>
        <fullName evidence="2">Uncharacterized protein</fullName>
    </submittedName>
</protein>
<keyword evidence="3" id="KW-1185">Reference proteome</keyword>
<accession>A0AAD5C1R5</accession>
<reference evidence="2" key="1">
    <citation type="submission" date="2022-06" db="EMBL/GenBank/DDBJ databases">
        <title>Uncovering the hologenomic basis of an extraordinary plant invasion.</title>
        <authorList>
            <person name="Bieker V.C."/>
            <person name="Martin M.D."/>
            <person name="Gilbert T."/>
            <person name="Hodgins K."/>
            <person name="Battlay P."/>
            <person name="Petersen B."/>
            <person name="Wilson J."/>
        </authorList>
    </citation>
    <scope>NUCLEOTIDE SEQUENCE</scope>
    <source>
        <strain evidence="2">AA19_3_7</strain>
        <tissue evidence="2">Leaf</tissue>
    </source>
</reference>
<dbReference type="InterPro" id="IPR009836">
    <property type="entry name" value="GRDP-like"/>
</dbReference>
<organism evidence="2 3">
    <name type="scientific">Ambrosia artemisiifolia</name>
    <name type="common">Common ragweed</name>
    <dbReference type="NCBI Taxonomy" id="4212"/>
    <lineage>
        <taxon>Eukaryota</taxon>
        <taxon>Viridiplantae</taxon>
        <taxon>Streptophyta</taxon>
        <taxon>Embryophyta</taxon>
        <taxon>Tracheophyta</taxon>
        <taxon>Spermatophyta</taxon>
        <taxon>Magnoliopsida</taxon>
        <taxon>eudicotyledons</taxon>
        <taxon>Gunneridae</taxon>
        <taxon>Pentapetalae</taxon>
        <taxon>asterids</taxon>
        <taxon>campanulids</taxon>
        <taxon>Asterales</taxon>
        <taxon>Asteraceae</taxon>
        <taxon>Asteroideae</taxon>
        <taxon>Heliantheae alliance</taxon>
        <taxon>Heliantheae</taxon>
        <taxon>Ambrosia</taxon>
    </lineage>
</organism>
<dbReference type="PANTHER" id="PTHR34365">
    <property type="entry name" value="ENOLASE (DUF1399)"/>
    <property type="match status" value="1"/>
</dbReference>
<evidence type="ECO:0000313" key="3">
    <source>
        <dbReference type="Proteomes" id="UP001206925"/>
    </source>
</evidence>
<evidence type="ECO:0000313" key="1">
    <source>
        <dbReference type="EMBL" id="KAI7732363.1"/>
    </source>
</evidence>